<dbReference type="GO" id="GO:0006094">
    <property type="term" value="P:gluconeogenesis"/>
    <property type="evidence" value="ECO:0007669"/>
    <property type="project" value="TreeGrafter"/>
</dbReference>
<dbReference type="AlphaFoldDB" id="A0A1F6WQT6"/>
<dbReference type="EMBL" id="MFUO01000008">
    <property type="protein sequence ID" value="OGI84174.1"/>
    <property type="molecule type" value="Genomic_DNA"/>
</dbReference>
<comment type="similarity">
    <text evidence="8">Belongs to the phosphoglycerate kinase family.</text>
</comment>
<evidence type="ECO:0000256" key="4">
    <source>
        <dbReference type="ARBA" id="ARBA00022741"/>
    </source>
</evidence>
<organism evidence="9 10">
    <name type="scientific">Candidatus Nomurabacteria bacterium RIFCSPLOWO2_01_FULL_33_17</name>
    <dbReference type="NCBI Taxonomy" id="1801764"/>
    <lineage>
        <taxon>Bacteria</taxon>
        <taxon>Candidatus Nomuraibacteriota</taxon>
    </lineage>
</organism>
<dbReference type="PROSITE" id="PS00111">
    <property type="entry name" value="PGLYCERATE_KINASE"/>
    <property type="match status" value="1"/>
</dbReference>
<evidence type="ECO:0000256" key="3">
    <source>
        <dbReference type="ARBA" id="ARBA00022679"/>
    </source>
</evidence>
<dbReference type="EC" id="2.7.2.3" evidence="2 8"/>
<dbReference type="GO" id="GO:0004618">
    <property type="term" value="F:phosphoglycerate kinase activity"/>
    <property type="evidence" value="ECO:0007669"/>
    <property type="project" value="UniProtKB-EC"/>
</dbReference>
<dbReference type="InterPro" id="IPR015911">
    <property type="entry name" value="Phosphoglycerate_kinase_CS"/>
</dbReference>
<feature type="binding site" evidence="7">
    <location>
        <begin position="330"/>
        <end position="333"/>
    </location>
    <ligand>
        <name>ATP</name>
        <dbReference type="ChEBI" id="CHEBI:30616"/>
    </ligand>
</feature>
<dbReference type="STRING" id="1801764.A2903_01650"/>
<dbReference type="GO" id="GO:0005524">
    <property type="term" value="F:ATP binding"/>
    <property type="evidence" value="ECO:0007669"/>
    <property type="project" value="UniProtKB-KW"/>
</dbReference>
<feature type="binding site" evidence="7">
    <location>
        <position position="309"/>
    </location>
    <ligand>
        <name>ATP</name>
        <dbReference type="ChEBI" id="CHEBI:30616"/>
    </ligand>
</feature>
<dbReference type="GO" id="GO:0043531">
    <property type="term" value="F:ADP binding"/>
    <property type="evidence" value="ECO:0007669"/>
    <property type="project" value="TreeGrafter"/>
</dbReference>
<keyword evidence="5 8" id="KW-0418">Kinase</keyword>
<sequence length="378" mass="41337">MKSLNKLAGIKNKTVILRADFNVPIIDDKIIDSFRIDATLPTIDYLLKKGANIIILAHLGDDGKKSLAPIAGYLNKKKYKGYFEKSDNPEIIRDSANRLCNGEILLVENIRRFAGEKENKKDFAVFLASLGIAFVNDAFAVSHRNHASVIGIPKLLPSYAGIQMEKEIKMLGKILKPKHPFLFILGGAKFETKLPLLKKYLNIADAVFVGGALANTLLKERGYEIGKSLNEDDIKGLKQLVKNPKLLLPMDVVVERGKTSLKKLNTVGIEEVEKKDTIIDVGTETLTRLIPLINSAKLIVFNGPIGKIEDGTKDLLKLLAKSKAEVIIGGGDTDEVINELKMRDKFTFVSTGGGATLEFLAHGTLPGIKALKLALGKA</sequence>
<dbReference type="Gene3D" id="3.40.50.1260">
    <property type="entry name" value="Phosphoglycerate kinase, N-terminal domain"/>
    <property type="match status" value="2"/>
</dbReference>
<keyword evidence="6 7" id="KW-0067">ATP-binding</keyword>
<evidence type="ECO:0000256" key="5">
    <source>
        <dbReference type="ARBA" id="ARBA00022777"/>
    </source>
</evidence>
<dbReference type="InterPro" id="IPR001576">
    <property type="entry name" value="Phosphoglycerate_kinase"/>
</dbReference>
<feature type="binding site" evidence="7">
    <location>
        <position position="193"/>
    </location>
    <ligand>
        <name>ATP</name>
        <dbReference type="ChEBI" id="CHEBI:30616"/>
    </ligand>
</feature>
<evidence type="ECO:0000313" key="9">
    <source>
        <dbReference type="EMBL" id="OGI84174.1"/>
    </source>
</evidence>
<reference evidence="9 10" key="1">
    <citation type="journal article" date="2016" name="Nat. Commun.">
        <title>Thousands of microbial genomes shed light on interconnected biogeochemical processes in an aquifer system.</title>
        <authorList>
            <person name="Anantharaman K."/>
            <person name="Brown C.T."/>
            <person name="Hug L.A."/>
            <person name="Sharon I."/>
            <person name="Castelle C.J."/>
            <person name="Probst A.J."/>
            <person name="Thomas B.C."/>
            <person name="Singh A."/>
            <person name="Wilkins M.J."/>
            <person name="Karaoz U."/>
            <person name="Brodie E.L."/>
            <person name="Williams K.H."/>
            <person name="Hubbard S.S."/>
            <person name="Banfield J.F."/>
        </authorList>
    </citation>
    <scope>NUCLEOTIDE SEQUENCE [LARGE SCALE GENOMIC DNA]</scope>
</reference>
<dbReference type="PANTHER" id="PTHR11406:SF23">
    <property type="entry name" value="PHOSPHOGLYCERATE KINASE 1, CHLOROPLASTIC-RELATED"/>
    <property type="match status" value="1"/>
</dbReference>
<proteinExistence type="inferred from homology"/>
<evidence type="ECO:0000256" key="2">
    <source>
        <dbReference type="ARBA" id="ARBA00013061"/>
    </source>
</evidence>
<keyword evidence="4" id="KW-0547">Nucleotide-binding</keyword>
<dbReference type="Pfam" id="PF00162">
    <property type="entry name" value="PGK"/>
    <property type="match status" value="1"/>
</dbReference>
<evidence type="ECO:0000256" key="1">
    <source>
        <dbReference type="ARBA" id="ARBA00000642"/>
    </source>
</evidence>
<evidence type="ECO:0000256" key="6">
    <source>
        <dbReference type="ARBA" id="ARBA00022840"/>
    </source>
</evidence>
<comment type="caution">
    <text evidence="9">The sequence shown here is derived from an EMBL/GenBank/DDBJ whole genome shotgun (WGS) entry which is preliminary data.</text>
</comment>
<dbReference type="GO" id="GO:0005829">
    <property type="term" value="C:cytosol"/>
    <property type="evidence" value="ECO:0007669"/>
    <property type="project" value="TreeGrafter"/>
</dbReference>
<evidence type="ECO:0000256" key="7">
    <source>
        <dbReference type="PIRSR" id="PIRSR000724-2"/>
    </source>
</evidence>
<dbReference type="InterPro" id="IPR015824">
    <property type="entry name" value="Phosphoglycerate_kinase_N"/>
</dbReference>
<dbReference type="GO" id="GO:0006096">
    <property type="term" value="P:glycolytic process"/>
    <property type="evidence" value="ECO:0007669"/>
    <property type="project" value="InterPro"/>
</dbReference>
<dbReference type="PRINTS" id="PR00477">
    <property type="entry name" value="PHGLYCKINASE"/>
</dbReference>
<dbReference type="SUPFAM" id="SSF53748">
    <property type="entry name" value="Phosphoglycerate kinase"/>
    <property type="match status" value="1"/>
</dbReference>
<comment type="catalytic activity">
    <reaction evidence="1 8">
        <text>(2R)-3-phosphoglycerate + ATP = (2R)-3-phospho-glyceroyl phosphate + ADP</text>
        <dbReference type="Rhea" id="RHEA:14801"/>
        <dbReference type="ChEBI" id="CHEBI:30616"/>
        <dbReference type="ChEBI" id="CHEBI:57604"/>
        <dbReference type="ChEBI" id="CHEBI:58272"/>
        <dbReference type="ChEBI" id="CHEBI:456216"/>
        <dbReference type="EC" id="2.7.2.3"/>
    </reaction>
</comment>
<evidence type="ECO:0000313" key="10">
    <source>
        <dbReference type="Proteomes" id="UP000178184"/>
    </source>
</evidence>
<gene>
    <name evidence="9" type="ORF">A2903_01650</name>
</gene>
<protein>
    <recommendedName>
        <fullName evidence="2 8">Phosphoglycerate kinase</fullName>
        <ecNumber evidence="2 8">2.7.2.3</ecNumber>
    </recommendedName>
</protein>
<evidence type="ECO:0000256" key="8">
    <source>
        <dbReference type="RuleBase" id="RU000532"/>
    </source>
</evidence>
<dbReference type="PIRSF" id="PIRSF000724">
    <property type="entry name" value="Pgk"/>
    <property type="match status" value="1"/>
</dbReference>
<keyword evidence="3 8" id="KW-0808">Transferase</keyword>
<name>A0A1F6WQT6_9BACT</name>
<accession>A0A1F6WQT6</accession>
<dbReference type="InterPro" id="IPR036043">
    <property type="entry name" value="Phosphoglycerate_kinase_sf"/>
</dbReference>
<dbReference type="PANTHER" id="PTHR11406">
    <property type="entry name" value="PHOSPHOGLYCERATE KINASE"/>
    <property type="match status" value="1"/>
</dbReference>
<dbReference type="Proteomes" id="UP000178184">
    <property type="component" value="Unassembled WGS sequence"/>
</dbReference>